<keyword evidence="10" id="KW-1185">Reference proteome</keyword>
<feature type="domain" description="Glutaredoxin" evidence="8">
    <location>
        <begin position="16"/>
        <end position="80"/>
    </location>
</feature>
<dbReference type="SUPFAM" id="SSF52833">
    <property type="entry name" value="Thioredoxin-like"/>
    <property type="match status" value="1"/>
</dbReference>
<dbReference type="PANTHER" id="PTHR45694:SF18">
    <property type="entry name" value="GLUTAREDOXIN-1-RELATED"/>
    <property type="match status" value="1"/>
</dbReference>
<dbReference type="GO" id="GO:0034599">
    <property type="term" value="P:cellular response to oxidative stress"/>
    <property type="evidence" value="ECO:0007669"/>
    <property type="project" value="TreeGrafter"/>
</dbReference>
<comment type="catalytic activity">
    <reaction evidence="1">
        <text>2 glutathione + H2O2 = glutathione disulfide + 2 H2O</text>
        <dbReference type="Rhea" id="RHEA:16833"/>
        <dbReference type="ChEBI" id="CHEBI:15377"/>
        <dbReference type="ChEBI" id="CHEBI:16240"/>
        <dbReference type="ChEBI" id="CHEBI:57925"/>
        <dbReference type="ChEBI" id="CHEBI:58297"/>
        <dbReference type="EC" id="1.11.1.9"/>
    </reaction>
</comment>
<keyword evidence="6" id="KW-0676">Redox-active center</keyword>
<evidence type="ECO:0000313" key="10">
    <source>
        <dbReference type="Proteomes" id="UP000284706"/>
    </source>
</evidence>
<reference evidence="9 10" key="1">
    <citation type="journal article" date="2018" name="Evol. Lett.">
        <title>Horizontal gene cluster transfer increased hallucinogenic mushroom diversity.</title>
        <authorList>
            <person name="Reynolds H.T."/>
            <person name="Vijayakumar V."/>
            <person name="Gluck-Thaler E."/>
            <person name="Korotkin H.B."/>
            <person name="Matheny P.B."/>
            <person name="Slot J.C."/>
        </authorList>
    </citation>
    <scope>NUCLEOTIDE SEQUENCE [LARGE SCALE GENOMIC DNA]</scope>
    <source>
        <strain evidence="9 10">SRW20</strain>
    </source>
</reference>
<protein>
    <recommendedName>
        <fullName evidence="2">glutathione peroxidase</fullName>
        <ecNumber evidence="2">1.11.1.9</ecNumber>
    </recommendedName>
</protein>
<dbReference type="InterPro" id="IPR002109">
    <property type="entry name" value="Glutaredoxin"/>
</dbReference>
<dbReference type="PROSITE" id="PS00195">
    <property type="entry name" value="GLUTAREDOXIN_1"/>
    <property type="match status" value="1"/>
</dbReference>
<evidence type="ECO:0000256" key="4">
    <source>
        <dbReference type="ARBA" id="ARBA00022982"/>
    </source>
</evidence>
<dbReference type="PANTHER" id="PTHR45694">
    <property type="entry name" value="GLUTAREDOXIN 2"/>
    <property type="match status" value="1"/>
</dbReference>
<dbReference type="GO" id="GO:0004602">
    <property type="term" value="F:glutathione peroxidase activity"/>
    <property type="evidence" value="ECO:0007669"/>
    <property type="project" value="UniProtKB-EC"/>
</dbReference>
<keyword evidence="5" id="KW-1015">Disulfide bond</keyword>
<keyword evidence="4" id="KW-0249">Electron transport</keyword>
<dbReference type="InterPro" id="IPR011899">
    <property type="entry name" value="Glutaredoxin_euk/vir"/>
</dbReference>
<proteinExistence type="predicted"/>
<dbReference type="InterPro" id="IPR014025">
    <property type="entry name" value="Glutaredoxin_subgr"/>
</dbReference>
<dbReference type="EMBL" id="NHYE01005566">
    <property type="protein sequence ID" value="PPQ69661.1"/>
    <property type="molecule type" value="Genomic_DNA"/>
</dbReference>
<comment type="catalytic activity">
    <reaction evidence="7">
        <text>1-chloro-2,4-dinitrobenzene + glutathione = 2,4-dinitrophenyl-S-glutathione + chloride + H(+)</text>
        <dbReference type="Rhea" id="RHEA:51220"/>
        <dbReference type="ChEBI" id="CHEBI:15378"/>
        <dbReference type="ChEBI" id="CHEBI:17996"/>
        <dbReference type="ChEBI" id="CHEBI:34718"/>
        <dbReference type="ChEBI" id="CHEBI:57925"/>
        <dbReference type="ChEBI" id="CHEBI:133977"/>
        <dbReference type="EC" id="2.5.1.18"/>
    </reaction>
</comment>
<evidence type="ECO:0000256" key="5">
    <source>
        <dbReference type="ARBA" id="ARBA00023157"/>
    </source>
</evidence>
<evidence type="ECO:0000256" key="3">
    <source>
        <dbReference type="ARBA" id="ARBA00022448"/>
    </source>
</evidence>
<evidence type="ECO:0000259" key="8">
    <source>
        <dbReference type="Pfam" id="PF00462"/>
    </source>
</evidence>
<dbReference type="FunFam" id="3.40.30.10:FF:000026">
    <property type="entry name" value="Glutaredoxin 2"/>
    <property type="match status" value="1"/>
</dbReference>
<dbReference type="NCBIfam" id="TIGR02180">
    <property type="entry name" value="GRX_euk"/>
    <property type="match status" value="1"/>
</dbReference>
<name>A0A409VTQ6_9AGAR</name>
<dbReference type="FunCoup" id="A0A409VTQ6">
    <property type="interactions" value="215"/>
</dbReference>
<dbReference type="PROSITE" id="PS51354">
    <property type="entry name" value="GLUTAREDOXIN_2"/>
    <property type="match status" value="1"/>
</dbReference>
<dbReference type="InterPro" id="IPR036249">
    <property type="entry name" value="Thioredoxin-like_sf"/>
</dbReference>
<dbReference type="GO" id="GO:0005634">
    <property type="term" value="C:nucleus"/>
    <property type="evidence" value="ECO:0007669"/>
    <property type="project" value="TreeGrafter"/>
</dbReference>
<dbReference type="GO" id="GO:0015038">
    <property type="term" value="F:glutathione disulfide oxidoreductase activity"/>
    <property type="evidence" value="ECO:0007669"/>
    <property type="project" value="TreeGrafter"/>
</dbReference>
<sequence length="101" mass="11321">MSVKQLVEDAIASNKITIFSKSWCPHCKAAKTLLTSKYPEEKTVIYELDEREDGDDIQAYLYEKTGQRTVPNIFVSQKHIGGNDATQAAFRNGTLNQLVKA</sequence>
<evidence type="ECO:0000256" key="7">
    <source>
        <dbReference type="ARBA" id="ARBA00035808"/>
    </source>
</evidence>
<dbReference type="PRINTS" id="PR00160">
    <property type="entry name" value="GLUTAREDOXIN"/>
</dbReference>
<dbReference type="OrthoDB" id="418495at2759"/>
<dbReference type="GO" id="GO:0004364">
    <property type="term" value="F:glutathione transferase activity"/>
    <property type="evidence" value="ECO:0007669"/>
    <property type="project" value="UniProtKB-EC"/>
</dbReference>
<dbReference type="GO" id="GO:0005737">
    <property type="term" value="C:cytoplasm"/>
    <property type="evidence" value="ECO:0007669"/>
    <property type="project" value="TreeGrafter"/>
</dbReference>
<evidence type="ECO:0000256" key="6">
    <source>
        <dbReference type="ARBA" id="ARBA00023284"/>
    </source>
</evidence>
<dbReference type="EC" id="1.11.1.9" evidence="2"/>
<evidence type="ECO:0000256" key="2">
    <source>
        <dbReference type="ARBA" id="ARBA00012310"/>
    </source>
</evidence>
<dbReference type="Gene3D" id="3.40.30.10">
    <property type="entry name" value="Glutaredoxin"/>
    <property type="match status" value="1"/>
</dbReference>
<dbReference type="InParanoid" id="A0A409VTQ6"/>
<dbReference type="InterPro" id="IPR011767">
    <property type="entry name" value="GLR_AS"/>
</dbReference>
<dbReference type="CDD" id="cd03419">
    <property type="entry name" value="GRX_GRXh_1_2_like"/>
    <property type="match status" value="1"/>
</dbReference>
<keyword evidence="3" id="KW-0813">Transport</keyword>
<comment type="caution">
    <text evidence="9">The sequence shown here is derived from an EMBL/GenBank/DDBJ whole genome shotgun (WGS) entry which is preliminary data.</text>
</comment>
<dbReference type="STRING" id="231916.A0A409VTQ6"/>
<dbReference type="Proteomes" id="UP000284706">
    <property type="component" value="Unassembled WGS sequence"/>
</dbReference>
<organism evidence="9 10">
    <name type="scientific">Gymnopilus dilepis</name>
    <dbReference type="NCBI Taxonomy" id="231916"/>
    <lineage>
        <taxon>Eukaryota</taxon>
        <taxon>Fungi</taxon>
        <taxon>Dikarya</taxon>
        <taxon>Basidiomycota</taxon>
        <taxon>Agaricomycotina</taxon>
        <taxon>Agaricomycetes</taxon>
        <taxon>Agaricomycetidae</taxon>
        <taxon>Agaricales</taxon>
        <taxon>Agaricineae</taxon>
        <taxon>Hymenogastraceae</taxon>
        <taxon>Gymnopilus</taxon>
    </lineage>
</organism>
<accession>A0A409VTQ6</accession>
<dbReference type="Pfam" id="PF00462">
    <property type="entry name" value="Glutaredoxin"/>
    <property type="match status" value="1"/>
</dbReference>
<gene>
    <name evidence="9" type="ORF">CVT26_001530</name>
</gene>
<dbReference type="AlphaFoldDB" id="A0A409VTQ6"/>
<evidence type="ECO:0000313" key="9">
    <source>
        <dbReference type="EMBL" id="PPQ69661.1"/>
    </source>
</evidence>
<evidence type="ECO:0000256" key="1">
    <source>
        <dbReference type="ARBA" id="ARBA00000217"/>
    </source>
</evidence>